<feature type="domain" description="RCK N-terminal" evidence="15">
    <location>
        <begin position="411"/>
        <end position="530"/>
    </location>
</feature>
<keyword evidence="12 14" id="KW-0472">Membrane</keyword>
<dbReference type="FunFam" id="3.40.50.720:FF:000036">
    <property type="entry name" value="Glutathione-regulated potassium-efflux system protein KefB"/>
    <property type="match status" value="1"/>
</dbReference>
<dbReference type="Gene3D" id="3.40.50.720">
    <property type="entry name" value="NAD(P)-binding Rossmann-like Domain"/>
    <property type="match status" value="1"/>
</dbReference>
<dbReference type="FunFam" id="1.20.1530.20:FF:000001">
    <property type="entry name" value="Glutathione-regulated potassium-efflux system protein KefB"/>
    <property type="match status" value="1"/>
</dbReference>
<accession>A0A2S7URN6</accession>
<evidence type="ECO:0000313" key="17">
    <source>
        <dbReference type="Proteomes" id="UP000239007"/>
    </source>
</evidence>
<protein>
    <submittedName>
        <fullName evidence="16">Potassium transporter</fullName>
    </submittedName>
</protein>
<dbReference type="InterPro" id="IPR006153">
    <property type="entry name" value="Cation/H_exchanger_TM"/>
</dbReference>
<evidence type="ECO:0000256" key="11">
    <source>
        <dbReference type="ARBA" id="ARBA00023065"/>
    </source>
</evidence>
<dbReference type="Proteomes" id="UP000239007">
    <property type="component" value="Unassembled WGS sequence"/>
</dbReference>
<evidence type="ECO:0000256" key="4">
    <source>
        <dbReference type="ARBA" id="ARBA00022449"/>
    </source>
</evidence>
<dbReference type="EMBL" id="MSCH01000003">
    <property type="protein sequence ID" value="PQJ52654.1"/>
    <property type="molecule type" value="Genomic_DNA"/>
</dbReference>
<feature type="transmembrane region" description="Helical" evidence="14">
    <location>
        <begin position="278"/>
        <end position="297"/>
    </location>
</feature>
<gene>
    <name evidence="16" type="ORF">BTO11_02640</name>
</gene>
<feature type="region of interest" description="Disordered" evidence="13">
    <location>
        <begin position="596"/>
        <end position="617"/>
    </location>
</feature>
<sequence>MEHGNLLFDAFIYLCAAVISVPIAKRLGLGSVLGYLVAGVLIGPFVLGFVGDQTDVMHFAEFGVVMMLFLVGLELKPSLLWKMRGPIVGTGGLQVLLSTAAITLFGMYLGLIWQQALAIGMVLALSSTAIVLQSLQEKGLMKTSAGQSAFAVLLFQDIAVIPMLAILPLLAVSSPELLVNSNSPHLGETGWVQGLIVVSVIAAIIFGGKYLMNPIFGFIAKSKLREIFTASALLLVIGVALAMQAIGLSPALGTFIAGVVLAESDFRHELESNIEPFKGLLLGLFFISVGAGINFALLFDDPLVIIGLTAALIVGKFLVLFILAKTNKLAKPDAWLFSVALAQGGEFAFVLFAFASTSGVLPTGLIGLLTLVVATSMLLTPLMLIANEKYISPRFATHKKPHRDADVIDEDNPIIVIGFGRFGQSVGRLLLANNISATVLDHDASQIEMVKKFGFKVYYGEGESAELLHSAGADTAKAIVVAVDDQESSLNIVHMVQKHFPHLKILVRAINRLHAVELHRLGVNDIERETMASGAELGAKALVALGWQSNIAYRKSRLFKKHDDKSVMELAAYDGDENEYISKANEAKRLLEETLKQDTHWPHEADEHAWEKPGKLK</sequence>
<dbReference type="AlphaFoldDB" id="A0A2S7URN6"/>
<dbReference type="InterPro" id="IPR004771">
    <property type="entry name" value="K/H_exchanger"/>
</dbReference>
<dbReference type="PANTHER" id="PTHR46157:SF4">
    <property type="entry name" value="K(+) EFFLUX ANTIPORTER 3, CHLOROPLASTIC"/>
    <property type="match status" value="1"/>
</dbReference>
<dbReference type="InterPro" id="IPR038770">
    <property type="entry name" value="Na+/solute_symporter_sf"/>
</dbReference>
<evidence type="ECO:0000259" key="15">
    <source>
        <dbReference type="PROSITE" id="PS51201"/>
    </source>
</evidence>
<dbReference type="Gene3D" id="1.20.1530.20">
    <property type="match status" value="1"/>
</dbReference>
<reference evidence="16 17" key="1">
    <citation type="submission" date="2016-12" db="EMBL/GenBank/DDBJ databases">
        <title>Diversity of luminous bacteria.</title>
        <authorList>
            <person name="Yoshizawa S."/>
            <person name="Kogure K."/>
        </authorList>
    </citation>
    <scope>NUCLEOTIDE SEQUENCE [LARGE SCALE GENOMIC DNA]</scope>
    <source>
        <strain evidence="16 17">SA4-48</strain>
    </source>
</reference>
<dbReference type="GO" id="GO:0006813">
    <property type="term" value="P:potassium ion transport"/>
    <property type="evidence" value="ECO:0007669"/>
    <property type="project" value="UniProtKB-KW"/>
</dbReference>
<feature type="transmembrane region" description="Helical" evidence="14">
    <location>
        <begin position="6"/>
        <end position="25"/>
    </location>
</feature>
<keyword evidence="6" id="KW-0997">Cell inner membrane</keyword>
<evidence type="ECO:0000256" key="12">
    <source>
        <dbReference type="ARBA" id="ARBA00023136"/>
    </source>
</evidence>
<dbReference type="OrthoDB" id="9781411at2"/>
<dbReference type="GO" id="GO:0015297">
    <property type="term" value="F:antiporter activity"/>
    <property type="evidence" value="ECO:0007669"/>
    <property type="project" value="UniProtKB-KW"/>
</dbReference>
<keyword evidence="10 14" id="KW-1133">Transmembrane helix</keyword>
<dbReference type="RefSeq" id="WP_105051121.1">
    <property type="nucleotide sequence ID" value="NZ_BMYG01000004.1"/>
</dbReference>
<dbReference type="SUPFAM" id="SSF51735">
    <property type="entry name" value="NAD(P)-binding Rossmann-fold domains"/>
    <property type="match status" value="1"/>
</dbReference>
<name>A0A2S7URN6_9GAMM</name>
<evidence type="ECO:0000256" key="3">
    <source>
        <dbReference type="ARBA" id="ARBA00022448"/>
    </source>
</evidence>
<comment type="subcellular location">
    <subcellularLocation>
        <location evidence="1">Cell inner membrane</location>
        <topology evidence="1">Multi-pass membrane protein</topology>
    </subcellularLocation>
</comment>
<keyword evidence="3" id="KW-0813">Transport</keyword>
<proteinExistence type="inferred from homology"/>
<feature type="transmembrane region" description="Helical" evidence="14">
    <location>
        <begin position="248"/>
        <end position="266"/>
    </location>
</feature>
<feature type="transmembrane region" description="Helical" evidence="14">
    <location>
        <begin position="361"/>
        <end position="385"/>
    </location>
</feature>
<keyword evidence="9" id="KW-0630">Potassium</keyword>
<keyword evidence="5" id="KW-1003">Cell membrane</keyword>
<comment type="similarity">
    <text evidence="2">Belongs to the monovalent cation:proton antiporter 2 (CPA2) transporter (TC 2.A.37) family.</text>
</comment>
<evidence type="ECO:0000256" key="1">
    <source>
        <dbReference type="ARBA" id="ARBA00004429"/>
    </source>
</evidence>
<feature type="transmembrane region" description="Helical" evidence="14">
    <location>
        <begin position="116"/>
        <end position="136"/>
    </location>
</feature>
<dbReference type="NCBIfam" id="TIGR00932">
    <property type="entry name" value="2a37"/>
    <property type="match status" value="1"/>
</dbReference>
<dbReference type="Pfam" id="PF02254">
    <property type="entry name" value="TrkA_N"/>
    <property type="match status" value="1"/>
</dbReference>
<dbReference type="GO" id="GO:1902600">
    <property type="term" value="P:proton transmembrane transport"/>
    <property type="evidence" value="ECO:0007669"/>
    <property type="project" value="InterPro"/>
</dbReference>
<feature type="transmembrane region" description="Helical" evidence="14">
    <location>
        <begin position="191"/>
        <end position="212"/>
    </location>
</feature>
<feature type="transmembrane region" description="Helical" evidence="14">
    <location>
        <begin position="32"/>
        <end position="50"/>
    </location>
</feature>
<evidence type="ECO:0000256" key="10">
    <source>
        <dbReference type="ARBA" id="ARBA00022989"/>
    </source>
</evidence>
<dbReference type="Pfam" id="PF00999">
    <property type="entry name" value="Na_H_Exchanger"/>
    <property type="match status" value="1"/>
</dbReference>
<dbReference type="InterPro" id="IPR003148">
    <property type="entry name" value="RCK_N"/>
</dbReference>
<evidence type="ECO:0000256" key="13">
    <source>
        <dbReference type="SAM" id="MobiDB-lite"/>
    </source>
</evidence>
<keyword evidence="11" id="KW-0406">Ion transport</keyword>
<keyword evidence="4" id="KW-0050">Antiport</keyword>
<dbReference type="PROSITE" id="PS51201">
    <property type="entry name" value="RCK_N"/>
    <property type="match status" value="1"/>
</dbReference>
<keyword evidence="7" id="KW-0633">Potassium transport</keyword>
<dbReference type="GO" id="GO:0005886">
    <property type="term" value="C:plasma membrane"/>
    <property type="evidence" value="ECO:0007669"/>
    <property type="project" value="UniProtKB-SubCell"/>
</dbReference>
<evidence type="ECO:0000256" key="9">
    <source>
        <dbReference type="ARBA" id="ARBA00022958"/>
    </source>
</evidence>
<feature type="transmembrane region" description="Helical" evidence="14">
    <location>
        <begin position="303"/>
        <end position="323"/>
    </location>
</feature>
<organism evidence="16 17">
    <name type="scientific">Psychrosphaera saromensis</name>
    <dbReference type="NCBI Taxonomy" id="716813"/>
    <lineage>
        <taxon>Bacteria</taxon>
        <taxon>Pseudomonadati</taxon>
        <taxon>Pseudomonadota</taxon>
        <taxon>Gammaproteobacteria</taxon>
        <taxon>Alteromonadales</taxon>
        <taxon>Pseudoalteromonadaceae</taxon>
        <taxon>Psychrosphaera</taxon>
    </lineage>
</organism>
<keyword evidence="17" id="KW-1185">Reference proteome</keyword>
<evidence type="ECO:0000256" key="5">
    <source>
        <dbReference type="ARBA" id="ARBA00022475"/>
    </source>
</evidence>
<evidence type="ECO:0000313" key="16">
    <source>
        <dbReference type="EMBL" id="PQJ52654.1"/>
    </source>
</evidence>
<comment type="caution">
    <text evidence="16">The sequence shown here is derived from an EMBL/GenBank/DDBJ whole genome shotgun (WGS) entry which is preliminary data.</text>
</comment>
<keyword evidence="8 14" id="KW-0812">Transmembrane</keyword>
<feature type="transmembrane region" description="Helical" evidence="14">
    <location>
        <begin position="148"/>
        <end position="171"/>
    </location>
</feature>
<feature type="transmembrane region" description="Helical" evidence="14">
    <location>
        <begin position="87"/>
        <end position="110"/>
    </location>
</feature>
<evidence type="ECO:0000256" key="14">
    <source>
        <dbReference type="SAM" id="Phobius"/>
    </source>
</evidence>
<feature type="transmembrane region" description="Helical" evidence="14">
    <location>
        <begin position="56"/>
        <end position="75"/>
    </location>
</feature>
<feature type="transmembrane region" description="Helical" evidence="14">
    <location>
        <begin position="335"/>
        <end position="355"/>
    </location>
</feature>
<dbReference type="PANTHER" id="PTHR46157">
    <property type="entry name" value="K(+) EFFLUX ANTIPORTER 3, CHLOROPLASTIC"/>
    <property type="match status" value="1"/>
</dbReference>
<evidence type="ECO:0000256" key="8">
    <source>
        <dbReference type="ARBA" id="ARBA00022692"/>
    </source>
</evidence>
<evidence type="ECO:0000256" key="2">
    <source>
        <dbReference type="ARBA" id="ARBA00005551"/>
    </source>
</evidence>
<evidence type="ECO:0000256" key="6">
    <source>
        <dbReference type="ARBA" id="ARBA00022519"/>
    </source>
</evidence>
<dbReference type="GO" id="GO:0008324">
    <property type="term" value="F:monoatomic cation transmembrane transporter activity"/>
    <property type="evidence" value="ECO:0007669"/>
    <property type="project" value="InterPro"/>
</dbReference>
<evidence type="ECO:0000256" key="7">
    <source>
        <dbReference type="ARBA" id="ARBA00022538"/>
    </source>
</evidence>
<dbReference type="InterPro" id="IPR036291">
    <property type="entry name" value="NAD(P)-bd_dom_sf"/>
</dbReference>